<name>A0A6C0LJV2_9ZZZZ</name>
<organism evidence="1">
    <name type="scientific">viral metagenome</name>
    <dbReference type="NCBI Taxonomy" id="1070528"/>
    <lineage>
        <taxon>unclassified sequences</taxon>
        <taxon>metagenomes</taxon>
        <taxon>organismal metagenomes</taxon>
    </lineage>
</organism>
<reference evidence="1" key="1">
    <citation type="journal article" date="2020" name="Nature">
        <title>Giant virus diversity and host interactions through global metagenomics.</title>
        <authorList>
            <person name="Schulz F."/>
            <person name="Roux S."/>
            <person name="Paez-Espino D."/>
            <person name="Jungbluth S."/>
            <person name="Walsh D.A."/>
            <person name="Denef V.J."/>
            <person name="McMahon K.D."/>
            <person name="Konstantinidis K.T."/>
            <person name="Eloe-Fadrosh E.A."/>
            <person name="Kyrpides N.C."/>
            <person name="Woyke T."/>
        </authorList>
    </citation>
    <scope>NUCLEOTIDE SEQUENCE</scope>
    <source>
        <strain evidence="1">GVMAG-M-3300027963-21</strain>
    </source>
</reference>
<accession>A0A6C0LJV2</accession>
<dbReference type="EMBL" id="MN740525">
    <property type="protein sequence ID" value="QHU31206.1"/>
    <property type="molecule type" value="Genomic_DNA"/>
</dbReference>
<protein>
    <submittedName>
        <fullName evidence="1">Uncharacterized protein</fullName>
    </submittedName>
</protein>
<proteinExistence type="predicted"/>
<sequence length="426" mass="50412">MNKDGDDYIDYSDDTFNKVLSLLYDKDPNSFPYDPRKGDVAAIPPQLYIGRLYNLLNIDYKIFDYSHTYENSYYTYMLAYSDLNNEFDIDPYSIKDDTIIFGIKSLERKIKLKTYKYKENKVAPRILLIMIYDKIIDVKDYFPSSIISEGSYVIDMFEKNTERYIEGNPDNLKSMRDTIYYNGYAYNLDSVVLANWNIDDGGHGIAGITCEKDKYVYNGWEKTSINPDTKKEITLNIPCELMKYDWNIQKDANFCLNRSQCIPEVFGLYPPRRALCFNFNKGNRVLTYVREEIEDKIKNLLKNKKEQGTKTSKITDIEYIDSIMNKLLSMPQNINTPSLLWLLSKRRGELRKEKRDEYIRKIEAEDKKRKMAMIFPGEDKIKEERQKMINTDLKIQRKSLKKVYTESLKDKLQSQKRLLKHGMFRF</sequence>
<evidence type="ECO:0000313" key="1">
    <source>
        <dbReference type="EMBL" id="QHU31206.1"/>
    </source>
</evidence>
<dbReference type="AlphaFoldDB" id="A0A6C0LJV2"/>